<evidence type="ECO:0000256" key="4">
    <source>
        <dbReference type="ARBA" id="ARBA00022776"/>
    </source>
</evidence>
<keyword evidence="6 10" id="KW-0175">Coiled coil</keyword>
<dbReference type="GO" id="GO:0007059">
    <property type="term" value="P:chromosome segregation"/>
    <property type="evidence" value="ECO:0007669"/>
    <property type="project" value="InterPro"/>
</dbReference>
<proteinExistence type="inferred from homology"/>
<evidence type="ECO:0000256" key="9">
    <source>
        <dbReference type="RuleBase" id="RU367150"/>
    </source>
</evidence>
<dbReference type="CDD" id="cd23784">
    <property type="entry name" value="RWD_Spc25"/>
    <property type="match status" value="1"/>
</dbReference>
<evidence type="ECO:0000256" key="5">
    <source>
        <dbReference type="ARBA" id="ARBA00022838"/>
    </source>
</evidence>
<dbReference type="Proteomes" id="UP000298138">
    <property type="component" value="Unassembled WGS sequence"/>
</dbReference>
<dbReference type="OrthoDB" id="4056921at2759"/>
<comment type="function">
    <text evidence="9">Acts as a component of the essential kinetochore-associated NDC80 complex, which is required for chromosome segregation and spindle checkpoint activity.</text>
</comment>
<keyword evidence="14" id="KW-1185">Reference proteome</keyword>
<evidence type="ECO:0000259" key="12">
    <source>
        <dbReference type="Pfam" id="PF08234"/>
    </source>
</evidence>
<keyword evidence="2 9" id="KW-0158">Chromosome</keyword>
<evidence type="ECO:0000313" key="14">
    <source>
        <dbReference type="Proteomes" id="UP000298138"/>
    </source>
</evidence>
<dbReference type="InParanoid" id="A0A4S2N1X3"/>
<evidence type="ECO:0000313" key="13">
    <source>
        <dbReference type="EMBL" id="TGZ83152.1"/>
    </source>
</evidence>
<feature type="coiled-coil region" evidence="10">
    <location>
        <begin position="89"/>
        <end position="154"/>
    </location>
</feature>
<evidence type="ECO:0000256" key="2">
    <source>
        <dbReference type="ARBA" id="ARBA00022454"/>
    </source>
</evidence>
<organism evidence="13 14">
    <name type="scientific">Ascodesmis nigricans</name>
    <dbReference type="NCBI Taxonomy" id="341454"/>
    <lineage>
        <taxon>Eukaryota</taxon>
        <taxon>Fungi</taxon>
        <taxon>Dikarya</taxon>
        <taxon>Ascomycota</taxon>
        <taxon>Pezizomycotina</taxon>
        <taxon>Pezizomycetes</taxon>
        <taxon>Pezizales</taxon>
        <taxon>Ascodesmidaceae</taxon>
        <taxon>Ascodesmis</taxon>
    </lineage>
</organism>
<evidence type="ECO:0000256" key="3">
    <source>
        <dbReference type="ARBA" id="ARBA00022618"/>
    </source>
</evidence>
<evidence type="ECO:0000256" key="1">
    <source>
        <dbReference type="ARBA" id="ARBA00006379"/>
    </source>
</evidence>
<dbReference type="InterPro" id="IPR045143">
    <property type="entry name" value="Spc25"/>
</dbReference>
<dbReference type="STRING" id="341454.A0A4S2N1X3"/>
<keyword evidence="5 9" id="KW-0995">Kinetochore</keyword>
<reference evidence="13 14" key="1">
    <citation type="submission" date="2019-04" db="EMBL/GenBank/DDBJ databases">
        <title>Comparative genomics and transcriptomics to analyze fruiting body development in filamentous ascomycetes.</title>
        <authorList>
            <consortium name="DOE Joint Genome Institute"/>
            <person name="Lutkenhaus R."/>
            <person name="Traeger S."/>
            <person name="Breuer J."/>
            <person name="Kuo A."/>
            <person name="Lipzen A."/>
            <person name="Pangilinan J."/>
            <person name="Dilworth D."/>
            <person name="Sandor L."/>
            <person name="Poggeler S."/>
            <person name="Barry K."/>
            <person name="Grigoriev I.V."/>
            <person name="Nowrousian M."/>
        </authorList>
    </citation>
    <scope>NUCLEOTIDE SEQUENCE [LARGE SCALE GENOMIC DNA]</scope>
    <source>
        <strain evidence="13 14">CBS 389.68</strain>
    </source>
</reference>
<dbReference type="GO" id="GO:0031262">
    <property type="term" value="C:Ndc80 complex"/>
    <property type="evidence" value="ECO:0007669"/>
    <property type="project" value="InterPro"/>
</dbReference>
<dbReference type="PANTHER" id="PTHR14281">
    <property type="entry name" value="KINETOCHORE PROTEIN SPC25-RELATED"/>
    <property type="match status" value="1"/>
</dbReference>
<dbReference type="FunFam" id="3.30.457.50:FF:000001">
    <property type="entry name" value="Probable kinetochore protein spc25"/>
    <property type="match status" value="1"/>
</dbReference>
<keyword evidence="8 9" id="KW-0137">Centromere</keyword>
<dbReference type="InterPro" id="IPR013255">
    <property type="entry name" value="Spc25_C"/>
</dbReference>
<keyword evidence="7 9" id="KW-0131">Cell cycle</keyword>
<comment type="subunit">
    <text evidence="9">Component of the NDC80 complex.</text>
</comment>
<dbReference type="Pfam" id="PF08234">
    <property type="entry name" value="Spindle_Spc25"/>
    <property type="match status" value="1"/>
</dbReference>
<keyword evidence="3 9" id="KW-0132">Cell division</keyword>
<dbReference type="GO" id="GO:0005634">
    <property type="term" value="C:nucleus"/>
    <property type="evidence" value="ECO:0007669"/>
    <property type="project" value="UniProtKB-SubCell"/>
</dbReference>
<evidence type="ECO:0000256" key="10">
    <source>
        <dbReference type="SAM" id="Coils"/>
    </source>
</evidence>
<dbReference type="GO" id="GO:0051301">
    <property type="term" value="P:cell division"/>
    <property type="evidence" value="ECO:0007669"/>
    <property type="project" value="UniProtKB-UniRule"/>
</dbReference>
<feature type="compositionally biased region" description="Pro residues" evidence="11">
    <location>
        <begin position="15"/>
        <end position="29"/>
    </location>
</feature>
<feature type="region of interest" description="Disordered" evidence="11">
    <location>
        <begin position="1"/>
        <end position="34"/>
    </location>
</feature>
<evidence type="ECO:0000256" key="8">
    <source>
        <dbReference type="ARBA" id="ARBA00023328"/>
    </source>
</evidence>
<evidence type="ECO:0000256" key="11">
    <source>
        <dbReference type="SAM" id="MobiDB-lite"/>
    </source>
</evidence>
<comment type="subcellular location">
    <subcellularLocation>
        <location evidence="9">Nucleus</location>
    </subcellularLocation>
    <subcellularLocation>
        <location evidence="9">Chromosome</location>
        <location evidence="9">Centromere</location>
        <location evidence="9">Kinetochore</location>
    </subcellularLocation>
</comment>
<keyword evidence="9" id="KW-0539">Nucleus</keyword>
<sequence>MATNTSSAHHRASSIPPPTSAPAPPPPLPSVDLGFDDLRERMTAFTTSFDEFIERGRRQLLGDRTQFQRTMTENKETQRQLTSELDAIAERELELKQQAEKDAQEALEVERVIAEMELKKKAKDEYKANLLSQIADLKEVIEKRKLALSNEQRKVASQGAKNAPEVLFWEQYLGMRFKSMGVPDKLRIIFSHVNDAKRDQECSFGLDLSAREYDVFQITPELPADAVAAVLEKLNATRNFSGFLVDMRKLFKENIA</sequence>
<feature type="domain" description="Chromosome segregation protein Spc25 C-terminal" evidence="12">
    <location>
        <begin position="183"/>
        <end position="252"/>
    </location>
</feature>
<name>A0A4S2N1X3_9PEZI</name>
<dbReference type="AlphaFoldDB" id="A0A4S2N1X3"/>
<dbReference type="EMBL" id="ML220114">
    <property type="protein sequence ID" value="TGZ83152.1"/>
    <property type="molecule type" value="Genomic_DNA"/>
</dbReference>
<accession>A0A4S2N1X3</accession>
<dbReference type="PANTHER" id="PTHR14281:SF0">
    <property type="entry name" value="KINETOCHORE PROTEIN SPC25"/>
    <property type="match status" value="1"/>
</dbReference>
<comment type="similarity">
    <text evidence="1 9">Belongs to the SPC25 family.</text>
</comment>
<gene>
    <name evidence="13" type="ORF">EX30DRAFT_329181</name>
</gene>
<protein>
    <recommendedName>
        <fullName evidence="9">Kinetochore protein SPC25</fullName>
    </recommendedName>
</protein>
<evidence type="ECO:0000256" key="6">
    <source>
        <dbReference type="ARBA" id="ARBA00023054"/>
    </source>
</evidence>
<dbReference type="Gene3D" id="3.30.457.50">
    <property type="entry name" value="Chromosome segregation protein Spc25"/>
    <property type="match status" value="1"/>
</dbReference>
<keyword evidence="4 9" id="KW-0498">Mitosis</keyword>
<evidence type="ECO:0000256" key="7">
    <source>
        <dbReference type="ARBA" id="ARBA00023306"/>
    </source>
</evidence>